<dbReference type="Proteomes" id="UP001301152">
    <property type="component" value="Unassembled WGS sequence"/>
</dbReference>
<feature type="transmembrane region" description="Helical" evidence="8">
    <location>
        <begin position="280"/>
        <end position="302"/>
    </location>
</feature>
<evidence type="ECO:0000313" key="9">
    <source>
        <dbReference type="EMBL" id="MCX2563239.1"/>
    </source>
</evidence>
<feature type="transmembrane region" description="Helical" evidence="8">
    <location>
        <begin position="308"/>
        <end position="336"/>
    </location>
</feature>
<keyword evidence="6 8" id="KW-1133">Transmembrane helix</keyword>
<dbReference type="PANTHER" id="PTHR21716:SF67">
    <property type="entry name" value="TRANSPORT PROTEIN YDIK-RELATED"/>
    <property type="match status" value="1"/>
</dbReference>
<feature type="transmembrane region" description="Helical" evidence="8">
    <location>
        <begin position="215"/>
        <end position="237"/>
    </location>
</feature>
<sequence>MSVTPPSSHLTRAVLSAMMTCVMILFSLWVIRPFLPATIWAMTIGITTWPLLLSLQKILWGSRPLAIAVTTLFALMVFVLPFFLAALTVIQYSSTLIAFAHSTASFRIPPEPAWLTNMPYIGPYTHSAWHRIENTRLPQLLTGHLPGTNEILRWLLNNLGGFSMLTIQFLLMLVIMAFMHAKGEKITQVMLGLGYSLAGIKGQNMMLQAGHTIRGVAIAVTITALAETAVAGAGLIATDVPGATVLTAITFMVCLLQAGPGLTLIPIVIWMFIAGNPLKATILMAITIVTIAIDNLLRPYLIRKQASIPLILIMVGVMGGLAGFGLIGIFIGPVILSVTYTLIKSWLETSAPVTPASDDTHDTMESGSP</sequence>
<dbReference type="InterPro" id="IPR002549">
    <property type="entry name" value="AI-2E-like"/>
</dbReference>
<feature type="transmembrane region" description="Helical" evidence="8">
    <location>
        <begin position="249"/>
        <end position="273"/>
    </location>
</feature>
<evidence type="ECO:0000256" key="5">
    <source>
        <dbReference type="ARBA" id="ARBA00022692"/>
    </source>
</evidence>
<dbReference type="PANTHER" id="PTHR21716">
    <property type="entry name" value="TRANSMEMBRANE PROTEIN"/>
    <property type="match status" value="1"/>
</dbReference>
<feature type="transmembrane region" description="Helical" evidence="8">
    <location>
        <begin position="12"/>
        <end position="31"/>
    </location>
</feature>
<reference evidence="9 10" key="1">
    <citation type="submission" date="2022-11" db="EMBL/GenBank/DDBJ databases">
        <title>Genome sequencing of Acetobacter type strain.</title>
        <authorList>
            <person name="Heo J."/>
            <person name="Lee D."/>
            <person name="Han B.-H."/>
            <person name="Hong S.-B."/>
            <person name="Kwon S.-W."/>
        </authorList>
    </citation>
    <scope>NUCLEOTIDE SEQUENCE [LARGE SCALE GENOMIC DNA]</scope>
    <source>
        <strain evidence="9 10">KACC 21253</strain>
    </source>
</reference>
<evidence type="ECO:0000256" key="3">
    <source>
        <dbReference type="ARBA" id="ARBA00022448"/>
    </source>
</evidence>
<keyword evidence="5 8" id="KW-0812">Transmembrane</keyword>
<feature type="transmembrane region" description="Helical" evidence="8">
    <location>
        <begin position="162"/>
        <end position="181"/>
    </location>
</feature>
<keyword evidence="10" id="KW-1185">Reference proteome</keyword>
<evidence type="ECO:0000256" key="2">
    <source>
        <dbReference type="ARBA" id="ARBA00009773"/>
    </source>
</evidence>
<evidence type="ECO:0000256" key="6">
    <source>
        <dbReference type="ARBA" id="ARBA00022989"/>
    </source>
</evidence>
<comment type="similarity">
    <text evidence="2">Belongs to the autoinducer-2 exporter (AI-2E) (TC 2.A.86) family.</text>
</comment>
<organism evidence="9 10">
    <name type="scientific">Acetobacter thailandicus</name>
    <dbReference type="NCBI Taxonomy" id="1502842"/>
    <lineage>
        <taxon>Bacteria</taxon>
        <taxon>Pseudomonadati</taxon>
        <taxon>Pseudomonadota</taxon>
        <taxon>Alphaproteobacteria</taxon>
        <taxon>Acetobacterales</taxon>
        <taxon>Acetobacteraceae</taxon>
        <taxon>Acetobacter</taxon>
    </lineage>
</organism>
<evidence type="ECO:0000313" key="10">
    <source>
        <dbReference type="Proteomes" id="UP001301152"/>
    </source>
</evidence>
<feature type="transmembrane region" description="Helical" evidence="8">
    <location>
        <begin position="37"/>
        <end position="53"/>
    </location>
</feature>
<keyword evidence="7 8" id="KW-0472">Membrane</keyword>
<dbReference type="RefSeq" id="WP_173559010.1">
    <property type="nucleotide sequence ID" value="NZ_JAPIUZ010000001.1"/>
</dbReference>
<feature type="transmembrane region" description="Helical" evidence="8">
    <location>
        <begin position="65"/>
        <end position="90"/>
    </location>
</feature>
<protein>
    <submittedName>
        <fullName evidence="9">AI-2E family transporter</fullName>
    </submittedName>
</protein>
<gene>
    <name evidence="9" type="ORF">OQ497_04575</name>
</gene>
<dbReference type="Pfam" id="PF01594">
    <property type="entry name" value="AI-2E_transport"/>
    <property type="match status" value="1"/>
</dbReference>
<evidence type="ECO:0000256" key="7">
    <source>
        <dbReference type="ARBA" id="ARBA00023136"/>
    </source>
</evidence>
<evidence type="ECO:0000256" key="1">
    <source>
        <dbReference type="ARBA" id="ARBA00004651"/>
    </source>
</evidence>
<comment type="subcellular location">
    <subcellularLocation>
        <location evidence="1">Cell membrane</location>
        <topology evidence="1">Multi-pass membrane protein</topology>
    </subcellularLocation>
</comment>
<evidence type="ECO:0000256" key="4">
    <source>
        <dbReference type="ARBA" id="ARBA00022475"/>
    </source>
</evidence>
<dbReference type="EMBL" id="JAPIUZ010000001">
    <property type="protein sequence ID" value="MCX2563239.1"/>
    <property type="molecule type" value="Genomic_DNA"/>
</dbReference>
<name>A0ABT3QDA2_9PROT</name>
<proteinExistence type="inferred from homology"/>
<keyword evidence="3" id="KW-0813">Transport</keyword>
<evidence type="ECO:0000256" key="8">
    <source>
        <dbReference type="SAM" id="Phobius"/>
    </source>
</evidence>
<keyword evidence="4" id="KW-1003">Cell membrane</keyword>
<comment type="caution">
    <text evidence="9">The sequence shown here is derived from an EMBL/GenBank/DDBJ whole genome shotgun (WGS) entry which is preliminary data.</text>
</comment>
<accession>A0ABT3QDA2</accession>